<dbReference type="Proteomes" id="UP001158576">
    <property type="component" value="Chromosome PAR"/>
</dbReference>
<feature type="compositionally biased region" description="Polar residues" evidence="1">
    <location>
        <begin position="152"/>
        <end position="161"/>
    </location>
</feature>
<accession>A0ABN7RLY4</accession>
<feature type="compositionally biased region" description="Pro residues" evidence="1">
    <location>
        <begin position="106"/>
        <end position="118"/>
    </location>
</feature>
<name>A0ABN7RLY4_OIKDI</name>
<proteinExistence type="predicted"/>
<feature type="region of interest" description="Disordered" evidence="1">
    <location>
        <begin position="1"/>
        <end position="25"/>
    </location>
</feature>
<gene>
    <name evidence="2" type="ORF">OKIOD_LOCUS322</name>
</gene>
<evidence type="ECO:0000313" key="3">
    <source>
        <dbReference type="Proteomes" id="UP001158576"/>
    </source>
</evidence>
<reference evidence="2 3" key="1">
    <citation type="submission" date="2021-04" db="EMBL/GenBank/DDBJ databases">
        <authorList>
            <person name="Bliznina A."/>
        </authorList>
    </citation>
    <scope>NUCLEOTIDE SEQUENCE [LARGE SCALE GENOMIC DNA]</scope>
</reference>
<evidence type="ECO:0000313" key="2">
    <source>
        <dbReference type="EMBL" id="CAG5077592.1"/>
    </source>
</evidence>
<protein>
    <submittedName>
        <fullName evidence="2">Oidioi.mRNA.OKI2018_I69.PAR.g8764.t1.cds</fullName>
    </submittedName>
</protein>
<feature type="region of interest" description="Disordered" evidence="1">
    <location>
        <begin position="98"/>
        <end position="161"/>
    </location>
</feature>
<keyword evidence="3" id="KW-1185">Reference proteome</keyword>
<feature type="compositionally biased region" description="Low complexity" evidence="1">
    <location>
        <begin position="119"/>
        <end position="138"/>
    </location>
</feature>
<sequence>MIALPPGSMGNGGGENGERRSLPKVDFSSGASFESLNQVIELFDNQDRHEFDDQMALEVHSMKEHLFTLLGKIQAIDGRLPGANEYLLLSGASRDGTLDLEVQVPRPTPEPPVEPPPLISADSAPSSADPSSLTSPVSERSNVDLLSDELHSTATISERGK</sequence>
<evidence type="ECO:0000256" key="1">
    <source>
        <dbReference type="SAM" id="MobiDB-lite"/>
    </source>
</evidence>
<dbReference type="EMBL" id="OU015568">
    <property type="protein sequence ID" value="CAG5077592.1"/>
    <property type="molecule type" value="Genomic_DNA"/>
</dbReference>
<organism evidence="2 3">
    <name type="scientific">Oikopleura dioica</name>
    <name type="common">Tunicate</name>
    <dbReference type="NCBI Taxonomy" id="34765"/>
    <lineage>
        <taxon>Eukaryota</taxon>
        <taxon>Metazoa</taxon>
        <taxon>Chordata</taxon>
        <taxon>Tunicata</taxon>
        <taxon>Appendicularia</taxon>
        <taxon>Copelata</taxon>
        <taxon>Oikopleuridae</taxon>
        <taxon>Oikopleura</taxon>
    </lineage>
</organism>